<dbReference type="EMBL" id="JANPWB010000006">
    <property type="protein sequence ID" value="KAJ1180518.1"/>
    <property type="molecule type" value="Genomic_DNA"/>
</dbReference>
<keyword evidence="3" id="KW-1185">Reference proteome</keyword>
<evidence type="ECO:0000256" key="1">
    <source>
        <dbReference type="SAM" id="MobiDB-lite"/>
    </source>
</evidence>
<dbReference type="AlphaFoldDB" id="A0AAV7TY09"/>
<sequence length="120" mass="13432">MGRVIRSNGLQEETRFAWCKKSASTIDLMHVFQTPEAAKSRTQGRPVRPQDPEGGVAECLAAREKETGELETSRTRYGAVCDGPHTQASRTTIRGQLRRREAAEYAGERKNGRVQCERGR</sequence>
<proteinExistence type="predicted"/>
<evidence type="ECO:0000313" key="3">
    <source>
        <dbReference type="Proteomes" id="UP001066276"/>
    </source>
</evidence>
<dbReference type="Proteomes" id="UP001066276">
    <property type="component" value="Chromosome 3_2"/>
</dbReference>
<evidence type="ECO:0000313" key="2">
    <source>
        <dbReference type="EMBL" id="KAJ1180518.1"/>
    </source>
</evidence>
<accession>A0AAV7TY09</accession>
<comment type="caution">
    <text evidence="2">The sequence shown here is derived from an EMBL/GenBank/DDBJ whole genome shotgun (WGS) entry which is preliminary data.</text>
</comment>
<gene>
    <name evidence="2" type="ORF">NDU88_005739</name>
</gene>
<organism evidence="2 3">
    <name type="scientific">Pleurodeles waltl</name>
    <name type="common">Iberian ribbed newt</name>
    <dbReference type="NCBI Taxonomy" id="8319"/>
    <lineage>
        <taxon>Eukaryota</taxon>
        <taxon>Metazoa</taxon>
        <taxon>Chordata</taxon>
        <taxon>Craniata</taxon>
        <taxon>Vertebrata</taxon>
        <taxon>Euteleostomi</taxon>
        <taxon>Amphibia</taxon>
        <taxon>Batrachia</taxon>
        <taxon>Caudata</taxon>
        <taxon>Salamandroidea</taxon>
        <taxon>Salamandridae</taxon>
        <taxon>Pleurodelinae</taxon>
        <taxon>Pleurodeles</taxon>
    </lineage>
</organism>
<protein>
    <submittedName>
        <fullName evidence="2">Uncharacterized protein</fullName>
    </submittedName>
</protein>
<reference evidence="2" key="1">
    <citation type="journal article" date="2022" name="bioRxiv">
        <title>Sequencing and chromosome-scale assembly of the giantPleurodeles waltlgenome.</title>
        <authorList>
            <person name="Brown T."/>
            <person name="Elewa A."/>
            <person name="Iarovenko S."/>
            <person name="Subramanian E."/>
            <person name="Araus A.J."/>
            <person name="Petzold A."/>
            <person name="Susuki M."/>
            <person name="Suzuki K.-i.T."/>
            <person name="Hayashi T."/>
            <person name="Toyoda A."/>
            <person name="Oliveira C."/>
            <person name="Osipova E."/>
            <person name="Leigh N.D."/>
            <person name="Simon A."/>
            <person name="Yun M.H."/>
        </authorList>
    </citation>
    <scope>NUCLEOTIDE SEQUENCE</scope>
    <source>
        <strain evidence="2">20211129_DDA</strain>
        <tissue evidence="2">Liver</tissue>
    </source>
</reference>
<feature type="region of interest" description="Disordered" evidence="1">
    <location>
        <begin position="35"/>
        <end position="87"/>
    </location>
</feature>
<name>A0AAV7TY09_PLEWA</name>
<feature type="compositionally biased region" description="Basic and acidic residues" evidence="1">
    <location>
        <begin position="61"/>
        <end position="74"/>
    </location>
</feature>